<dbReference type="GO" id="GO:0051015">
    <property type="term" value="F:actin filament binding"/>
    <property type="evidence" value="ECO:0007669"/>
    <property type="project" value="InterPro"/>
</dbReference>
<dbReference type="GO" id="GO:0005737">
    <property type="term" value="C:cytoplasm"/>
    <property type="evidence" value="ECO:0007669"/>
    <property type="project" value="TreeGrafter"/>
</dbReference>
<protein>
    <recommendedName>
        <fullName evidence="3">Calponin-homology (CH) domain-containing protein</fullName>
    </recommendedName>
</protein>
<sequence length="286" mass="32374">MYLYVYICIYVYLRLQELFAAQIFSVKNGLKNAQKQLEEEKTSTTSADDSIISIVLCRLLDAMKPGCINWKSIQLKPRQKFDKMGNCKYAMNVCGKQFPFSLVGMSSDDIHNGSSKMIHALLWQMMRYWSVKKLSDLSFGGKDVKDEDIIQWANLTISGLRDRHSSEIRSFKDKTLTTGLFYLELLKAVLGEEQVRNDLIYFNVPILSNPRGPDEYGKERLANVRYAMTIIRMNGGVLFTLPEDLVALDSKAVLATLAAIMTIAFTQDKIGNTNDGTELTYDLVNG</sequence>
<dbReference type="Proteomes" id="UP000023152">
    <property type="component" value="Unassembled WGS sequence"/>
</dbReference>
<keyword evidence="5" id="KW-1185">Reference proteome</keyword>
<dbReference type="SUPFAM" id="SSF47576">
    <property type="entry name" value="Calponin-homology domain, CH-domain"/>
    <property type="match status" value="1"/>
</dbReference>
<evidence type="ECO:0000256" key="2">
    <source>
        <dbReference type="ARBA" id="ARBA00023203"/>
    </source>
</evidence>
<dbReference type="GO" id="GO:0032432">
    <property type="term" value="C:actin filament bundle"/>
    <property type="evidence" value="ECO:0007669"/>
    <property type="project" value="TreeGrafter"/>
</dbReference>
<dbReference type="OrthoDB" id="9826099at2759"/>
<dbReference type="GO" id="GO:0051639">
    <property type="term" value="P:actin filament network formation"/>
    <property type="evidence" value="ECO:0007669"/>
    <property type="project" value="TreeGrafter"/>
</dbReference>
<proteinExistence type="predicted"/>
<dbReference type="InterPro" id="IPR001715">
    <property type="entry name" value="CH_dom"/>
</dbReference>
<dbReference type="PANTHER" id="PTHR19961:SF18">
    <property type="entry name" value="FI19014P1"/>
    <property type="match status" value="1"/>
</dbReference>
<evidence type="ECO:0000313" key="4">
    <source>
        <dbReference type="EMBL" id="ETO25976.1"/>
    </source>
</evidence>
<reference evidence="4 5" key="1">
    <citation type="journal article" date="2013" name="Curr. Biol.">
        <title>The Genome of the Foraminiferan Reticulomyxa filosa.</title>
        <authorList>
            <person name="Glockner G."/>
            <person name="Hulsmann N."/>
            <person name="Schleicher M."/>
            <person name="Noegel A.A."/>
            <person name="Eichinger L."/>
            <person name="Gallinger C."/>
            <person name="Pawlowski J."/>
            <person name="Sierra R."/>
            <person name="Euteneuer U."/>
            <person name="Pillet L."/>
            <person name="Moustafa A."/>
            <person name="Platzer M."/>
            <person name="Groth M."/>
            <person name="Szafranski K."/>
            <person name="Schliwa M."/>
        </authorList>
    </citation>
    <scope>NUCLEOTIDE SEQUENCE [LARGE SCALE GENOMIC DNA]</scope>
</reference>
<keyword evidence="2" id="KW-0009">Actin-binding</keyword>
<dbReference type="PANTHER" id="PTHR19961">
    <property type="entry name" value="FIMBRIN/PLASTIN"/>
    <property type="match status" value="1"/>
</dbReference>
<feature type="domain" description="Calponin-homology (CH)" evidence="3">
    <location>
        <begin position="13"/>
        <end position="130"/>
    </location>
</feature>
<keyword evidence="1" id="KW-0677">Repeat</keyword>
<gene>
    <name evidence="4" type="ORF">RFI_11161</name>
</gene>
<dbReference type="PROSITE" id="PS50021">
    <property type="entry name" value="CH"/>
    <property type="match status" value="1"/>
</dbReference>
<evidence type="ECO:0000259" key="3">
    <source>
        <dbReference type="PROSITE" id="PS50021"/>
    </source>
</evidence>
<dbReference type="InterPro" id="IPR039959">
    <property type="entry name" value="Fimbrin/Plastin"/>
</dbReference>
<dbReference type="GO" id="GO:0005884">
    <property type="term" value="C:actin filament"/>
    <property type="evidence" value="ECO:0007669"/>
    <property type="project" value="TreeGrafter"/>
</dbReference>
<evidence type="ECO:0000256" key="1">
    <source>
        <dbReference type="ARBA" id="ARBA00022737"/>
    </source>
</evidence>
<dbReference type="SMART" id="SM00033">
    <property type="entry name" value="CH"/>
    <property type="match status" value="2"/>
</dbReference>
<name>X6NJ14_RETFI</name>
<dbReference type="EMBL" id="ASPP01008167">
    <property type="protein sequence ID" value="ETO25976.1"/>
    <property type="molecule type" value="Genomic_DNA"/>
</dbReference>
<comment type="caution">
    <text evidence="4">The sequence shown here is derived from an EMBL/GenBank/DDBJ whole genome shotgun (WGS) entry which is preliminary data.</text>
</comment>
<dbReference type="InterPro" id="IPR036872">
    <property type="entry name" value="CH_dom_sf"/>
</dbReference>
<dbReference type="Pfam" id="PF00307">
    <property type="entry name" value="CH"/>
    <property type="match status" value="2"/>
</dbReference>
<dbReference type="Gene3D" id="1.10.418.10">
    <property type="entry name" value="Calponin-like domain"/>
    <property type="match status" value="2"/>
</dbReference>
<dbReference type="AlphaFoldDB" id="X6NJ14"/>
<evidence type="ECO:0000313" key="5">
    <source>
        <dbReference type="Proteomes" id="UP000023152"/>
    </source>
</evidence>
<dbReference type="GO" id="GO:0051017">
    <property type="term" value="P:actin filament bundle assembly"/>
    <property type="evidence" value="ECO:0007669"/>
    <property type="project" value="InterPro"/>
</dbReference>
<accession>X6NJ14</accession>
<organism evidence="4 5">
    <name type="scientific">Reticulomyxa filosa</name>
    <dbReference type="NCBI Taxonomy" id="46433"/>
    <lineage>
        <taxon>Eukaryota</taxon>
        <taxon>Sar</taxon>
        <taxon>Rhizaria</taxon>
        <taxon>Retaria</taxon>
        <taxon>Foraminifera</taxon>
        <taxon>Monothalamids</taxon>
        <taxon>Reticulomyxidae</taxon>
        <taxon>Reticulomyxa</taxon>
    </lineage>
</organism>